<evidence type="ECO:0000313" key="1">
    <source>
        <dbReference type="EMBL" id="AIW03592.1"/>
    </source>
</evidence>
<organism evidence="1 2">
    <name type="scientific">Bacillus phage Moonbeam</name>
    <dbReference type="NCBI Taxonomy" id="1540091"/>
    <lineage>
        <taxon>Viruses</taxon>
        <taxon>Duplodnaviria</taxon>
        <taxon>Heunggongvirae</taxon>
        <taxon>Uroviricota</taxon>
        <taxon>Caudoviricetes</taxon>
        <taxon>Herelleviridae</taxon>
        <taxon>Bastillevirinae</taxon>
        <taxon>Moonbeamvirus</taxon>
        <taxon>Moonbeamvirus moonbeam</taxon>
    </lineage>
</organism>
<accession>A0A0A0RNK1</accession>
<sequence>MKFESKKTVPLVDKIAIADERGYTLNETENFTVNSQVHLIENSTGFEYLVHWGNFTKGIKPSKTTLESKIKYAASRGYTLHRKDNFTTSSSVEVTNRLDGLEYRVQWDHFVKGASPAILTLEGKRQLARNRGYTLLEDTDFSNRSKVIIRCNESGVEYEANWGSFTNGNSPRHTTLNQKIKETAERGYKLLETDNFYTNSQARIKSLATGREYTVWYASFLHKGYQENNSKGESILYYFFLSNLASEYSFEYQYRVDYSESKKGFFDFCIKDKNGRTLAFVEYNGKQHYEPCFGQKAFELTLLSDKLKQEYAAVKKVPLIVIPYTYSTQKEIVDFASPILKEYLLTEYVEFTPKWSSLSSSTLEDKQRIAEEAGYTLHPDTMYNFVNKDRVTVINQQTGEEWEVQWGHFLKCVVPNKTNHKRVIKLSLEEKKQIASSIGYTLLEEEDFPVINKVRLMNANGEEITRGWRTIHKQYKKRKDRGDLSWR</sequence>
<dbReference type="Proteomes" id="UP000030207">
    <property type="component" value="Segment"/>
</dbReference>
<gene>
    <name evidence="1" type="ORF">CPT_Moonbeam194</name>
</gene>
<proteinExistence type="predicted"/>
<dbReference type="RefSeq" id="YP_009151757.1">
    <property type="nucleotide sequence ID" value="NC_027374.1"/>
</dbReference>
<dbReference type="KEGG" id="vg:24608169"/>
<name>A0A0A0RNK1_9CAUD</name>
<dbReference type="OrthoDB" id="9784at28883"/>
<reference evidence="1 2" key="1">
    <citation type="submission" date="2014-07" db="EMBL/GenBank/DDBJ databases">
        <title>Complete Genome of Bacillus megaterium Myophage Moonbeam.</title>
        <authorList>
            <person name="Cadungog J.N."/>
            <person name="Khatemi B.E."/>
            <person name="Hernandez A.C."/>
            <person name="Everett G.F.K."/>
        </authorList>
    </citation>
    <scope>NUCLEOTIDE SEQUENCE [LARGE SCALE GENOMIC DNA]</scope>
</reference>
<keyword evidence="2" id="KW-1185">Reference proteome</keyword>
<dbReference type="EMBL" id="KM236246">
    <property type="protein sequence ID" value="AIW03592.1"/>
    <property type="molecule type" value="Genomic_DNA"/>
</dbReference>
<dbReference type="GeneID" id="24608169"/>
<protein>
    <submittedName>
        <fullName evidence="1">Uncharacterized protein</fullName>
    </submittedName>
</protein>
<evidence type="ECO:0000313" key="2">
    <source>
        <dbReference type="Proteomes" id="UP000030207"/>
    </source>
</evidence>